<dbReference type="GO" id="GO:0016757">
    <property type="term" value="F:glycosyltransferase activity"/>
    <property type="evidence" value="ECO:0007669"/>
    <property type="project" value="UniProtKB-KW"/>
</dbReference>
<dbReference type="RefSeq" id="WP_085806335.1">
    <property type="nucleotide sequence ID" value="NZ_FWFX01000008.1"/>
</dbReference>
<proteinExistence type="predicted"/>
<evidence type="ECO:0000259" key="2">
    <source>
        <dbReference type="Pfam" id="PF13439"/>
    </source>
</evidence>
<dbReference type="CDD" id="cd03801">
    <property type="entry name" value="GT4_PimA-like"/>
    <property type="match status" value="1"/>
</dbReference>
<organism evidence="3 4">
    <name type="scientific">Roseovarius albus</name>
    <dbReference type="NCBI Taxonomy" id="1247867"/>
    <lineage>
        <taxon>Bacteria</taxon>
        <taxon>Pseudomonadati</taxon>
        <taxon>Pseudomonadota</taxon>
        <taxon>Alphaproteobacteria</taxon>
        <taxon>Rhodobacterales</taxon>
        <taxon>Roseobacteraceae</taxon>
        <taxon>Roseovarius</taxon>
    </lineage>
</organism>
<dbReference type="Proteomes" id="UP000193061">
    <property type="component" value="Unassembled WGS sequence"/>
</dbReference>
<accession>A0A1X6ZJV7</accession>
<dbReference type="InterPro" id="IPR001296">
    <property type="entry name" value="Glyco_trans_1"/>
</dbReference>
<dbReference type="Pfam" id="PF13439">
    <property type="entry name" value="Glyco_transf_4"/>
    <property type="match status" value="1"/>
</dbReference>
<protein>
    <submittedName>
        <fullName evidence="3">Putative teichuronic acid biosynthesis glycosyltransferase TuaC</fullName>
        <ecNumber evidence="3">2.4.-.-</ecNumber>
    </submittedName>
</protein>
<dbReference type="OrthoDB" id="9790710at2"/>
<evidence type="ECO:0000259" key="1">
    <source>
        <dbReference type="Pfam" id="PF00534"/>
    </source>
</evidence>
<dbReference type="EC" id="2.4.-.-" evidence="3"/>
<dbReference type="EMBL" id="FWFX01000008">
    <property type="protein sequence ID" value="SLN53170.1"/>
    <property type="molecule type" value="Genomic_DNA"/>
</dbReference>
<dbReference type="PANTHER" id="PTHR45947:SF15">
    <property type="entry name" value="TEICHURONIC ACID BIOSYNTHESIS GLYCOSYLTRANSFERASE TUAC-RELATED"/>
    <property type="match status" value="1"/>
</dbReference>
<evidence type="ECO:0000313" key="3">
    <source>
        <dbReference type="EMBL" id="SLN53170.1"/>
    </source>
</evidence>
<evidence type="ECO:0000313" key="4">
    <source>
        <dbReference type="Proteomes" id="UP000193061"/>
    </source>
</evidence>
<feature type="domain" description="Glycosyltransferase subfamily 4-like N-terminal" evidence="2">
    <location>
        <begin position="109"/>
        <end position="208"/>
    </location>
</feature>
<reference evidence="3 4" key="1">
    <citation type="submission" date="2017-03" db="EMBL/GenBank/DDBJ databases">
        <authorList>
            <person name="Afonso C.L."/>
            <person name="Miller P.J."/>
            <person name="Scott M.A."/>
            <person name="Spackman E."/>
            <person name="Goraichik I."/>
            <person name="Dimitrov K.M."/>
            <person name="Suarez D.L."/>
            <person name="Swayne D.E."/>
        </authorList>
    </citation>
    <scope>NUCLEOTIDE SEQUENCE [LARGE SCALE GENOMIC DNA]</scope>
    <source>
        <strain evidence="3 4">CECT 7450</strain>
    </source>
</reference>
<keyword evidence="3" id="KW-0808">Transferase</keyword>
<dbReference type="SUPFAM" id="SSF53756">
    <property type="entry name" value="UDP-Glycosyltransferase/glycogen phosphorylase"/>
    <property type="match status" value="1"/>
</dbReference>
<sequence>MRIGYMMNIYPVPSATFIRREIRALEAQEIHVSRFATRKSKDPLVDTGDQNEQYKTQYLLSGNVPGLLKSVFAELIRNPLGLFRAMSVTAKLAYNAGGGVIRHVAYLLEAVALKQNAETDQLEHIHAHFSTNTAVVALLSHRMGGPGYSFTAHGPDEFVDRSASSLALKINEARFVVAISHFCKTILASTAGMEAWDKIHIVRCGLDFADFPVSEASFEDTSPFVCVGRLCPQKAQVLIVAAISQIVQEYPNIRVQMIGDGESRTDVETVIERHNLQSNVELLGWKDNEEVRALLGQSRALLLPSFAEGLPVAIMEAFALGRPAISTYIAGIPELVDEQCGWIIPAGSEGHIADAIRSALSASPDELIELGLEGRDRVIESHDIKVNAEKLAGHFREAIASKQ</sequence>
<dbReference type="InterPro" id="IPR050194">
    <property type="entry name" value="Glycosyltransferase_grp1"/>
</dbReference>
<dbReference type="AlphaFoldDB" id="A0A1X6ZJV7"/>
<dbReference type="Gene3D" id="3.40.50.2000">
    <property type="entry name" value="Glycogen Phosphorylase B"/>
    <property type="match status" value="2"/>
</dbReference>
<name>A0A1X6ZJV7_9RHOB</name>
<keyword evidence="4" id="KW-1185">Reference proteome</keyword>
<gene>
    <name evidence="3" type="primary">tuaC</name>
    <name evidence="3" type="ORF">ROA7450_02713</name>
</gene>
<feature type="domain" description="Glycosyl transferase family 1" evidence="1">
    <location>
        <begin position="214"/>
        <end position="363"/>
    </location>
</feature>
<dbReference type="PANTHER" id="PTHR45947">
    <property type="entry name" value="SULFOQUINOVOSYL TRANSFERASE SQD2"/>
    <property type="match status" value="1"/>
</dbReference>
<dbReference type="InterPro" id="IPR028098">
    <property type="entry name" value="Glyco_trans_4-like_N"/>
</dbReference>
<keyword evidence="3" id="KW-0328">Glycosyltransferase</keyword>
<dbReference type="Pfam" id="PF00534">
    <property type="entry name" value="Glycos_transf_1"/>
    <property type="match status" value="1"/>
</dbReference>